<evidence type="ECO:0000313" key="5">
    <source>
        <dbReference type="Proteomes" id="UP001327560"/>
    </source>
</evidence>
<dbReference type="PRINTS" id="PR00347">
    <property type="entry name" value="THAUMATIN"/>
</dbReference>
<name>A0AAQ3JRW2_9LILI</name>
<evidence type="ECO:0000256" key="3">
    <source>
        <dbReference type="SAM" id="SignalP"/>
    </source>
</evidence>
<keyword evidence="2" id="KW-0472">Membrane</keyword>
<dbReference type="EMBL" id="CP136890">
    <property type="protein sequence ID" value="WOK95148.1"/>
    <property type="molecule type" value="Genomic_DNA"/>
</dbReference>
<gene>
    <name evidence="4" type="ORF">Cni_G03855</name>
</gene>
<sequence length="311" mass="32527">MSHMIPLHKSIPFLVALFLHFLAGGCVTFTFVNRCGDTIWPGVLSNSGSVELESTGFVLGAGASRSLVAPSGWSGRFWARTGCKFDEAGRGSCAIGDCGSGQVECKGAGAAPPATLAEFTLDGSEGKDFYDVSLVDGYNLPVLVEAAGGAEACLATGCLADINRRCPAELKVGDGEAAACRSACEAFGRPEFCCSGQFGNPNTCRPSAYSQMFKSACPRAYSYAYDDATSTFTCVGAQAYSITFCPESSPSQTSTKNTTPRTPTQPELEDDSWLASLAVGDASLARRRASSLMIHASLMAAVTISLLFTLL</sequence>
<dbReference type="InterPro" id="IPR037176">
    <property type="entry name" value="Osmotin/thaumatin-like_sf"/>
</dbReference>
<keyword evidence="3" id="KW-0732">Signal</keyword>
<dbReference type="PANTHER" id="PTHR31048">
    <property type="entry name" value="OS03G0233200 PROTEIN"/>
    <property type="match status" value="1"/>
</dbReference>
<protein>
    <submittedName>
        <fullName evidence="4">Thaumatin-like protein 1b</fullName>
    </submittedName>
</protein>
<dbReference type="CDD" id="cd09218">
    <property type="entry name" value="TLP-PA"/>
    <property type="match status" value="1"/>
</dbReference>
<feature type="chain" id="PRO_5042845113" evidence="3">
    <location>
        <begin position="29"/>
        <end position="311"/>
    </location>
</feature>
<dbReference type="Gene3D" id="2.60.110.10">
    <property type="entry name" value="Thaumatin"/>
    <property type="match status" value="1"/>
</dbReference>
<feature type="transmembrane region" description="Helical" evidence="2">
    <location>
        <begin position="292"/>
        <end position="310"/>
    </location>
</feature>
<keyword evidence="2" id="KW-0812">Transmembrane</keyword>
<evidence type="ECO:0000256" key="1">
    <source>
        <dbReference type="SAM" id="MobiDB-lite"/>
    </source>
</evidence>
<evidence type="ECO:0000313" key="4">
    <source>
        <dbReference type="EMBL" id="WOK95148.1"/>
    </source>
</evidence>
<dbReference type="PROSITE" id="PS51367">
    <property type="entry name" value="THAUMATIN_2"/>
    <property type="match status" value="1"/>
</dbReference>
<dbReference type="AlphaFoldDB" id="A0AAQ3JRW2"/>
<dbReference type="SUPFAM" id="SSF49870">
    <property type="entry name" value="Osmotin, thaumatin-like protein"/>
    <property type="match status" value="1"/>
</dbReference>
<keyword evidence="2" id="KW-1133">Transmembrane helix</keyword>
<evidence type="ECO:0000256" key="2">
    <source>
        <dbReference type="SAM" id="Phobius"/>
    </source>
</evidence>
<dbReference type="Proteomes" id="UP001327560">
    <property type="component" value="Chromosome 1"/>
</dbReference>
<dbReference type="SMART" id="SM00205">
    <property type="entry name" value="THN"/>
    <property type="match status" value="1"/>
</dbReference>
<accession>A0AAQ3JRW2</accession>
<organism evidence="4 5">
    <name type="scientific">Canna indica</name>
    <name type="common">Indian-shot</name>
    <dbReference type="NCBI Taxonomy" id="4628"/>
    <lineage>
        <taxon>Eukaryota</taxon>
        <taxon>Viridiplantae</taxon>
        <taxon>Streptophyta</taxon>
        <taxon>Embryophyta</taxon>
        <taxon>Tracheophyta</taxon>
        <taxon>Spermatophyta</taxon>
        <taxon>Magnoliopsida</taxon>
        <taxon>Liliopsida</taxon>
        <taxon>Zingiberales</taxon>
        <taxon>Cannaceae</taxon>
        <taxon>Canna</taxon>
    </lineage>
</organism>
<reference evidence="4 5" key="1">
    <citation type="submission" date="2023-10" db="EMBL/GenBank/DDBJ databases">
        <title>Chromosome-scale genome assembly provides insights into flower coloration mechanisms of Canna indica.</title>
        <authorList>
            <person name="Li C."/>
        </authorList>
    </citation>
    <scope>NUCLEOTIDE SEQUENCE [LARGE SCALE GENOMIC DNA]</scope>
    <source>
        <tissue evidence="4">Flower</tissue>
    </source>
</reference>
<dbReference type="Pfam" id="PF00314">
    <property type="entry name" value="Thaumatin"/>
    <property type="match status" value="1"/>
</dbReference>
<feature type="compositionally biased region" description="Low complexity" evidence="1">
    <location>
        <begin position="253"/>
        <end position="266"/>
    </location>
</feature>
<proteinExistence type="predicted"/>
<feature type="signal peptide" evidence="3">
    <location>
        <begin position="1"/>
        <end position="28"/>
    </location>
</feature>
<dbReference type="InterPro" id="IPR001938">
    <property type="entry name" value="Thaumatin"/>
</dbReference>
<keyword evidence="5" id="KW-1185">Reference proteome</keyword>
<dbReference type="FunFam" id="2.60.110.10:FF:000001">
    <property type="entry name" value="THAUMATIN-LIKE PROTEIN 1"/>
    <property type="match status" value="1"/>
</dbReference>
<feature type="region of interest" description="Disordered" evidence="1">
    <location>
        <begin position="247"/>
        <end position="270"/>
    </location>
</feature>